<dbReference type="RefSeq" id="XP_018543243.2">
    <property type="nucleotide sequence ID" value="XM_018687727.2"/>
</dbReference>
<dbReference type="AlphaFoldDB" id="A0AAJ7VAD5"/>
<accession>A0AAJ7VAD5</accession>
<sequence length="164" mass="17904">MAELEARVKACEQKIAELTEKEKTIVAFSAVADHGGVHEASNKPMPLVFNKLITNIGGGYNKSTGVFVAHVAGVYCFILSYHAGGNKYANVSLYKNEDLIVTTSNKEPSKDPTNNGGNAVVLELKEKDHVYVRMGENSHVWAGGYHTTFSGFLVSQMRELTPEK</sequence>
<dbReference type="KEGG" id="lcf:108891001"/>
<evidence type="ECO:0000313" key="6">
    <source>
        <dbReference type="RefSeq" id="XP_018543243.2"/>
    </source>
</evidence>
<feature type="domain" description="C1q" evidence="4">
    <location>
        <begin position="21"/>
        <end position="160"/>
    </location>
</feature>
<reference evidence="6 7" key="1">
    <citation type="submission" date="2025-04" db="UniProtKB">
        <authorList>
            <consortium name="RefSeq"/>
        </authorList>
    </citation>
    <scope>IDENTIFICATION</scope>
    <source>
        <tissue evidence="6 7">Brain</tissue>
    </source>
</reference>
<keyword evidence="2" id="KW-0964">Secreted</keyword>
<evidence type="ECO:0000256" key="1">
    <source>
        <dbReference type="ARBA" id="ARBA00004613"/>
    </source>
</evidence>
<dbReference type="InterPro" id="IPR008983">
    <property type="entry name" value="Tumour_necrosis_fac-like_dom"/>
</dbReference>
<organism evidence="5 6">
    <name type="scientific">Lates calcarifer</name>
    <name type="common">Barramundi</name>
    <name type="synonym">Holocentrus calcarifer</name>
    <dbReference type="NCBI Taxonomy" id="8187"/>
    <lineage>
        <taxon>Eukaryota</taxon>
        <taxon>Metazoa</taxon>
        <taxon>Chordata</taxon>
        <taxon>Craniata</taxon>
        <taxon>Vertebrata</taxon>
        <taxon>Euteleostomi</taxon>
        <taxon>Actinopterygii</taxon>
        <taxon>Neopterygii</taxon>
        <taxon>Teleostei</taxon>
        <taxon>Neoteleostei</taxon>
        <taxon>Acanthomorphata</taxon>
        <taxon>Carangaria</taxon>
        <taxon>Carangaria incertae sedis</taxon>
        <taxon>Centropomidae</taxon>
        <taxon>Lates</taxon>
    </lineage>
</organism>
<dbReference type="InterPro" id="IPR050822">
    <property type="entry name" value="Cerebellin_Synaptic_Org"/>
</dbReference>
<evidence type="ECO:0000313" key="7">
    <source>
        <dbReference type="RefSeq" id="XP_018543621.2"/>
    </source>
</evidence>
<dbReference type="PANTHER" id="PTHR22923">
    <property type="entry name" value="CEREBELLIN-RELATED"/>
    <property type="match status" value="1"/>
</dbReference>
<evidence type="ECO:0000256" key="2">
    <source>
        <dbReference type="ARBA" id="ARBA00022525"/>
    </source>
</evidence>
<evidence type="ECO:0000313" key="5">
    <source>
        <dbReference type="Proteomes" id="UP000694890"/>
    </source>
</evidence>
<dbReference type="PRINTS" id="PR00007">
    <property type="entry name" value="COMPLEMNTC1Q"/>
</dbReference>
<dbReference type="KEGG" id="lcf:108890736"/>
<dbReference type="PROSITE" id="PS50871">
    <property type="entry name" value="C1Q"/>
    <property type="match status" value="1"/>
</dbReference>
<dbReference type="GO" id="GO:0005576">
    <property type="term" value="C:extracellular region"/>
    <property type="evidence" value="ECO:0007669"/>
    <property type="project" value="UniProtKB-SubCell"/>
</dbReference>
<dbReference type="Proteomes" id="UP000694890">
    <property type="component" value="Linkage group LG14"/>
</dbReference>
<name>A0AAJ7VAD5_LATCA</name>
<dbReference type="SMART" id="SM00110">
    <property type="entry name" value="C1Q"/>
    <property type="match status" value="1"/>
</dbReference>
<gene>
    <name evidence="6" type="primary">LOC108890736</name>
    <name evidence="7" type="synonym">LOC108891001</name>
</gene>
<dbReference type="GeneID" id="108890736"/>
<dbReference type="InterPro" id="IPR001073">
    <property type="entry name" value="C1q_dom"/>
</dbReference>
<dbReference type="PANTHER" id="PTHR22923:SF102">
    <property type="entry name" value="CEREBELLIN 13-RELATED"/>
    <property type="match status" value="1"/>
</dbReference>
<protein>
    <submittedName>
        <fullName evidence="6 7">Collagen alpha-1(VIII) chain-like</fullName>
    </submittedName>
</protein>
<keyword evidence="3" id="KW-0732">Signal</keyword>
<proteinExistence type="predicted"/>
<dbReference type="Gene3D" id="2.60.120.40">
    <property type="match status" value="1"/>
</dbReference>
<evidence type="ECO:0000256" key="3">
    <source>
        <dbReference type="ARBA" id="ARBA00022729"/>
    </source>
</evidence>
<dbReference type="Pfam" id="PF00386">
    <property type="entry name" value="C1q"/>
    <property type="match status" value="1"/>
</dbReference>
<dbReference type="SUPFAM" id="SSF49842">
    <property type="entry name" value="TNF-like"/>
    <property type="match status" value="1"/>
</dbReference>
<evidence type="ECO:0000259" key="4">
    <source>
        <dbReference type="PROSITE" id="PS50871"/>
    </source>
</evidence>
<dbReference type="RefSeq" id="XP_018543621.2">
    <property type="nucleotide sequence ID" value="XM_018688105.2"/>
</dbReference>
<comment type="subcellular location">
    <subcellularLocation>
        <location evidence="1">Secreted</location>
    </subcellularLocation>
</comment>